<protein>
    <submittedName>
        <fullName evidence="2">Internal virion protein</fullName>
    </submittedName>
</protein>
<feature type="region of interest" description="Disordered" evidence="1">
    <location>
        <begin position="1609"/>
        <end position="1639"/>
    </location>
</feature>
<dbReference type="Gene3D" id="3.90.175.10">
    <property type="entry name" value="Diphtheria Toxin, domain 1"/>
    <property type="match status" value="1"/>
</dbReference>
<keyword evidence="3" id="KW-1185">Reference proteome</keyword>
<dbReference type="GeneID" id="26066764"/>
<organism evidence="2 3">
    <name type="scientific">Synechococcus phage P60</name>
    <dbReference type="NCBI Taxonomy" id="2905923"/>
    <lineage>
        <taxon>Viruses</taxon>
        <taxon>Duplodnaviria</taxon>
        <taxon>Heunggongvirae</taxon>
        <taxon>Uroviricota</taxon>
        <taxon>Caudoviricetes</taxon>
        <taxon>Autographivirales</taxon>
        <taxon>Tiilvirus</taxon>
        <taxon>Tiilvirus P60</taxon>
    </lineage>
</organism>
<feature type="compositionally biased region" description="Pro residues" evidence="1">
    <location>
        <begin position="48"/>
        <end position="64"/>
    </location>
</feature>
<feature type="compositionally biased region" description="Basic and acidic residues" evidence="1">
    <location>
        <begin position="1615"/>
        <end position="1639"/>
    </location>
</feature>
<dbReference type="KEGG" id="vg:26066764"/>
<feature type="region of interest" description="Disordered" evidence="1">
    <location>
        <begin position="19"/>
        <end position="84"/>
    </location>
</feature>
<dbReference type="SUPFAM" id="SSF56399">
    <property type="entry name" value="ADP-ribosylation"/>
    <property type="match status" value="1"/>
</dbReference>
<dbReference type="Proteomes" id="UP000001761">
    <property type="component" value="Segment"/>
</dbReference>
<evidence type="ECO:0000256" key="1">
    <source>
        <dbReference type="SAM" id="MobiDB-lite"/>
    </source>
</evidence>
<feature type="compositionally biased region" description="Basic and acidic residues" evidence="1">
    <location>
        <begin position="24"/>
        <end position="34"/>
    </location>
</feature>
<proteinExistence type="predicted"/>
<dbReference type="EMBL" id="AF338467">
    <property type="protein sequence ID" value="AGA17893.1"/>
    <property type="molecule type" value="Genomic_DNA"/>
</dbReference>
<accession>L0CNR4</accession>
<dbReference type="RefSeq" id="YP_009173812.1">
    <property type="nucleotide sequence ID" value="NC_003390.2"/>
</dbReference>
<evidence type="ECO:0000313" key="3">
    <source>
        <dbReference type="Proteomes" id="UP000001761"/>
    </source>
</evidence>
<feature type="compositionally biased region" description="Low complexity" evidence="1">
    <location>
        <begin position="35"/>
        <end position="47"/>
    </location>
</feature>
<reference evidence="2 3" key="1">
    <citation type="journal article" date="2002" name="Appl. Environ. Microbiol.">
        <title>Genomic sequence and evolution of marine cyanophage P60: a new insight on lytic and lysogenic phages.</title>
        <authorList>
            <person name="Chen F."/>
            <person name="Lu J."/>
        </authorList>
    </citation>
    <scope>NUCLEOTIDE SEQUENCE</scope>
</reference>
<evidence type="ECO:0000313" key="2">
    <source>
        <dbReference type="EMBL" id="AGA17893.1"/>
    </source>
</evidence>
<sequence>MNDDLQSQIDAQFDALAQTENEEEKMRRLAEEAKAAQASAPLVEQPAAPAPQPESAPSPAPESAPPVASGPVEEKKGPGALGPSAQVSGVEKFLEEHIGIPGADLVNNIGAALGLTEDKTADQIAQERAAARGEAAEQLDELRNAEGLAPEITGVVSGALAGAAENTLNTLEILGDTAKSIPGLVNQEWKPEAKDDIFQFGPDSKYSWAKWDLGKDEIGAKTAAGKVTQGFLEVATVMAASGGFAGAAKGAGIVQSGLVGARAGIIGDMVSASSGEGNLSTLIQDYAPEWYPQWLTALAVQEDDNPLTAMAKTAAEGSVLGFAIDGMGAFLAGARAANRARAGKATDAEIAKAAETGFMKHQEAVERAGNAGKTAQEAIEHVRQRMADVQRPSPVYHATSPEAAEAIRRGGFQGGSEGTNILGSGVYTANDMAYAKSYGSEVLEIDTQGLSIRDMDRPMQQFMDENGIGYRYYDLSTGKDVDINNTDLTFEDIGLDIDAASKKKLRELLSEGGQYQGVRYDPTFQTNERGAGTETFLFDPSQVRIAKPKVQTDYSKFTGYRRMLEEGADYVAMTKDSILQENFMRLYEQAANGVPVSIDDVKLLFPEKFTPGTRVVQEPRIVGLDEAIERLPETGGFTIDPTTGQAPTDGVMVAIDGVSLDKLDDDSIAAFMSQFYDLLTRDDVFIGGWISERTGKPVLELSRKVPTQAEAEMLGRLFDQEGIFRNADFEYIPTGGADELKLTEGMHARSQTARAPMGPAPTNKVDAAASAVADTGYGAPNTAQRVMTDAKFAMIAEGTDDYTQKILRQMIEDGSVPLNNLSKVVGKPVEQLAQEANEFIQMVTGGSGTIDFSKIKGAAKDQYGKEILSDAQLVGVIQMMKDTAKAISDNVQGITQKFDAGMDIADDLARLINQQKALMKIHKETVSYQGRSLWNNKIKLDEVDIDNPLPNVDVQKLNRQYEAATKKLDQMLEAATSGDPAAKQEAYRMALQLNLADGRPEDLVSIQKSIGSGITEQLLGNMYNSLLSGPETHLVNSLSSLFMAVYRPMSLAIGSGFKKNAEAFAAFHGINQTVADAWCLSVDAWKKGKAGQLKNSKTGQKVTSGLEQLRTHQAYAEMSNNPFVKAAVGFESMMYDLKNNPILAWSGPLMEAEDAFASAISSRFEFNSNMMRRAIEEADGDNVDDVFRSLLNQEKKRYFTESGEILDPRLQEIADESTFRHKLEGKAAAFSSFVNSNPWIRPFFPFVKTGHNIMVFTAESTPLTVFTKEWQDVMAGSDETAKAILKGRAATGSFVMLSAALMAGQGLITGSGPATGPERDAWLRNHQPRSFKVGDQWISYERMEPFSSVIQAAADVTYGLKQGFIDESKAQFLASYMTYAFAQNFTDKSVFSGLDPLSKLLRPGFNLEGAGLVSAEIINNIIPMASARRALANAMQPHRDYYDSQWQRLADQATGSIFKLGSTQYDWLDGSPVTSGNQGLYNAISPINVHKRGTDIVRDTLETLGYNSQTILKTTSGEELTAQERSELSRLMGSGALYKELEKLIKVRGYDKYGEELRRARGRDLDVTGVFEKGGNLGTDAQQSAYIELNEVIMKHRDMALQAIRSKNSRLDTAAGKKERRKDQARTRTAEDLRNFHKN</sequence>
<gene>
    <name evidence="2" type="ORF">P60_gp34</name>
</gene>
<name>L0CNR4_9CAUD</name>